<gene>
    <name evidence="1" type="ORF">B4U80_05019</name>
</gene>
<organism evidence="1 2">
    <name type="scientific">Leptotrombidium deliense</name>
    <dbReference type="NCBI Taxonomy" id="299467"/>
    <lineage>
        <taxon>Eukaryota</taxon>
        <taxon>Metazoa</taxon>
        <taxon>Ecdysozoa</taxon>
        <taxon>Arthropoda</taxon>
        <taxon>Chelicerata</taxon>
        <taxon>Arachnida</taxon>
        <taxon>Acari</taxon>
        <taxon>Acariformes</taxon>
        <taxon>Trombidiformes</taxon>
        <taxon>Prostigmata</taxon>
        <taxon>Anystina</taxon>
        <taxon>Parasitengona</taxon>
        <taxon>Trombiculoidea</taxon>
        <taxon>Trombiculidae</taxon>
        <taxon>Leptotrombidium</taxon>
    </lineage>
</organism>
<keyword evidence="2" id="KW-1185">Reference proteome</keyword>
<evidence type="ECO:0000313" key="2">
    <source>
        <dbReference type="Proteomes" id="UP000288716"/>
    </source>
</evidence>
<dbReference type="Gene3D" id="3.30.420.10">
    <property type="entry name" value="Ribonuclease H-like superfamily/Ribonuclease H"/>
    <property type="match status" value="1"/>
</dbReference>
<dbReference type="STRING" id="299467.A0A443QF82"/>
<accession>A0A443QF82</accession>
<name>A0A443QF82_9ACAR</name>
<dbReference type="InterPro" id="IPR036397">
    <property type="entry name" value="RNaseH_sf"/>
</dbReference>
<dbReference type="PANTHER" id="PTHR47326:SF1">
    <property type="entry name" value="HTH PSQ-TYPE DOMAIN-CONTAINING PROTEIN"/>
    <property type="match status" value="1"/>
</dbReference>
<comment type="caution">
    <text evidence="1">The sequence shown here is derived from an EMBL/GenBank/DDBJ whole genome shotgun (WGS) entry which is preliminary data.</text>
</comment>
<dbReference type="AlphaFoldDB" id="A0A443QF82"/>
<proteinExistence type="predicted"/>
<reference evidence="1 2" key="1">
    <citation type="journal article" date="2018" name="Gigascience">
        <title>Genomes of trombidid mites reveal novel predicted allergens and laterally-transferred genes associated with secondary metabolism.</title>
        <authorList>
            <person name="Dong X."/>
            <person name="Chaisiri K."/>
            <person name="Xia D."/>
            <person name="Armstrong S.D."/>
            <person name="Fang Y."/>
            <person name="Donnelly M.J."/>
            <person name="Kadowaki T."/>
            <person name="McGarry J.W."/>
            <person name="Darby A.C."/>
            <person name="Makepeace B.L."/>
        </authorList>
    </citation>
    <scope>NUCLEOTIDE SEQUENCE [LARGE SCALE GENOMIC DNA]</scope>
    <source>
        <strain evidence="1">UoL-UT</strain>
    </source>
</reference>
<dbReference type="OrthoDB" id="6508494at2759"/>
<dbReference type="Proteomes" id="UP000288716">
    <property type="component" value="Unassembled WGS sequence"/>
</dbReference>
<sequence>INWPARSPDLTPPDFFLWGFLKNTVYRSDPKTLDDLKVAIRLGIARISQKTLQNVASGVLRRSQNGGHFQQLLRKH</sequence>
<dbReference type="PANTHER" id="PTHR47326">
    <property type="entry name" value="TRANSPOSABLE ELEMENT TC3 TRANSPOSASE-LIKE PROTEIN"/>
    <property type="match status" value="1"/>
</dbReference>
<dbReference type="VEuPathDB" id="VectorBase:LDEU014380"/>
<evidence type="ECO:0000313" key="1">
    <source>
        <dbReference type="EMBL" id="RWS01672.1"/>
    </source>
</evidence>
<dbReference type="EMBL" id="NCKV01057185">
    <property type="protein sequence ID" value="RWS01672.1"/>
    <property type="molecule type" value="Genomic_DNA"/>
</dbReference>
<feature type="non-terminal residue" evidence="1">
    <location>
        <position position="1"/>
    </location>
</feature>
<dbReference type="GO" id="GO:0003676">
    <property type="term" value="F:nucleic acid binding"/>
    <property type="evidence" value="ECO:0007669"/>
    <property type="project" value="InterPro"/>
</dbReference>
<protein>
    <submittedName>
        <fullName evidence="1">Uncharacterized protein</fullName>
    </submittedName>
</protein>